<evidence type="ECO:0000259" key="2">
    <source>
        <dbReference type="Pfam" id="PF00561"/>
    </source>
</evidence>
<dbReference type="GO" id="GO:0016787">
    <property type="term" value="F:hydrolase activity"/>
    <property type="evidence" value="ECO:0007669"/>
    <property type="project" value="UniProtKB-KW"/>
</dbReference>
<dbReference type="InterPro" id="IPR050266">
    <property type="entry name" value="AB_hydrolase_sf"/>
</dbReference>
<protein>
    <submittedName>
        <fullName evidence="3">Pimeloyl-ACP methyl ester carboxylesterase</fullName>
    </submittedName>
</protein>
<dbReference type="Proteomes" id="UP000578352">
    <property type="component" value="Unassembled WGS sequence"/>
</dbReference>
<accession>A0A853CZU3</accession>
<dbReference type="EMBL" id="JACCFL010000001">
    <property type="protein sequence ID" value="NYJ25699.1"/>
    <property type="molecule type" value="Genomic_DNA"/>
</dbReference>
<feature type="domain" description="AB hydrolase-1" evidence="2">
    <location>
        <begin position="27"/>
        <end position="130"/>
    </location>
</feature>
<dbReference type="AlphaFoldDB" id="A0A853CZU3"/>
<dbReference type="InterPro" id="IPR029058">
    <property type="entry name" value="AB_hydrolase_fold"/>
</dbReference>
<gene>
    <name evidence="3" type="ORF">HNR13_003986</name>
</gene>
<reference evidence="3 4" key="1">
    <citation type="submission" date="2020-07" db="EMBL/GenBank/DDBJ databases">
        <title>Sequencing the genomes of 1000 actinobacteria strains.</title>
        <authorList>
            <person name="Klenk H.-P."/>
        </authorList>
    </citation>
    <scope>NUCLEOTIDE SEQUENCE [LARGE SCALE GENOMIC DNA]</scope>
    <source>
        <strain evidence="3 4">DSM 15165</strain>
    </source>
</reference>
<evidence type="ECO:0000313" key="3">
    <source>
        <dbReference type="EMBL" id="NYJ25699.1"/>
    </source>
</evidence>
<proteinExistence type="predicted"/>
<sequence>MTDLTLARAGATLHYDIDGDGRTMLQAHGLTSSREADLELLDLRPLAGNGRRLLRYDAAGHGRSAGPDDPERYRWTALADDLLALLDAVGATEPVDAVGISMGTGTILTAAVRHPERFRRLVLALPPTAWETRAAQAGIYRQMADLLEAQGWEALMTLMATSTLALPPVLAERGVTPEPQLQPDTAPAVLRGAALSDLPAPDDIAALRLPVLLLPWAGDPGHPLSTADRLHELIADSELFVAENAADADTWRDRVDAFLG</sequence>
<dbReference type="RefSeq" id="WP_179608555.1">
    <property type="nucleotide sequence ID" value="NZ_BAABEH010000001.1"/>
</dbReference>
<dbReference type="InterPro" id="IPR000073">
    <property type="entry name" value="AB_hydrolase_1"/>
</dbReference>
<keyword evidence="1" id="KW-0378">Hydrolase</keyword>
<comment type="caution">
    <text evidence="3">The sequence shown here is derived from an EMBL/GenBank/DDBJ whole genome shotgun (WGS) entry which is preliminary data.</text>
</comment>
<dbReference type="SUPFAM" id="SSF53474">
    <property type="entry name" value="alpha/beta-Hydrolases"/>
    <property type="match status" value="1"/>
</dbReference>
<evidence type="ECO:0000256" key="1">
    <source>
        <dbReference type="ARBA" id="ARBA00022801"/>
    </source>
</evidence>
<name>A0A853CZU3_9MICO</name>
<dbReference type="GO" id="GO:0016020">
    <property type="term" value="C:membrane"/>
    <property type="evidence" value="ECO:0007669"/>
    <property type="project" value="TreeGrafter"/>
</dbReference>
<dbReference type="PANTHER" id="PTHR43798:SF31">
    <property type="entry name" value="AB HYDROLASE SUPERFAMILY PROTEIN YCLE"/>
    <property type="match status" value="1"/>
</dbReference>
<dbReference type="Gene3D" id="3.40.50.1820">
    <property type="entry name" value="alpha/beta hydrolase"/>
    <property type="match status" value="1"/>
</dbReference>
<evidence type="ECO:0000313" key="4">
    <source>
        <dbReference type="Proteomes" id="UP000578352"/>
    </source>
</evidence>
<dbReference type="PRINTS" id="PR00111">
    <property type="entry name" value="ABHYDROLASE"/>
</dbReference>
<dbReference type="PANTHER" id="PTHR43798">
    <property type="entry name" value="MONOACYLGLYCEROL LIPASE"/>
    <property type="match status" value="1"/>
</dbReference>
<organism evidence="3 4">
    <name type="scientific">Leifsonia shinshuensis</name>
    <dbReference type="NCBI Taxonomy" id="150026"/>
    <lineage>
        <taxon>Bacteria</taxon>
        <taxon>Bacillati</taxon>
        <taxon>Actinomycetota</taxon>
        <taxon>Actinomycetes</taxon>
        <taxon>Micrococcales</taxon>
        <taxon>Microbacteriaceae</taxon>
        <taxon>Leifsonia</taxon>
    </lineage>
</organism>
<dbReference type="Pfam" id="PF00561">
    <property type="entry name" value="Abhydrolase_1"/>
    <property type="match status" value="1"/>
</dbReference>